<evidence type="ECO:0000313" key="1">
    <source>
        <dbReference type="EMBL" id="GGG77777.1"/>
    </source>
</evidence>
<proteinExistence type="predicted"/>
<name>A0A917HF93_9BACL</name>
<dbReference type="EMBL" id="BMHY01000007">
    <property type="protein sequence ID" value="GGG77777.1"/>
    <property type="molecule type" value="Genomic_DNA"/>
</dbReference>
<sequence>MSELRNRMITRCSLVVRLVDVWTRKTPGAQEVSVSLEGDVKRPIRKDDGSYLFLDVETDYAFLEVLSTHYLPVRQELTLSSLNRISPVVTVPLLPSRFYPQASGSTGLRSRVLDPAGRPAAEALITAYATDEAAARGRLSQELAEPGDTWLKAGSWQGASTAGEAFLLRSREAEELVQLAELAPGGMIRLEKPLRNAHRRGALLLPAVSTRSGSDGAIILPFRGTLPSKFRVAVRAALGKASGAAEWTAIAGEVAAMPDITISN</sequence>
<evidence type="ECO:0000313" key="2">
    <source>
        <dbReference type="Proteomes" id="UP000600247"/>
    </source>
</evidence>
<comment type="caution">
    <text evidence="1">The sequence shown here is derived from an EMBL/GenBank/DDBJ whole genome shotgun (WGS) entry which is preliminary data.</text>
</comment>
<reference evidence="1 2" key="1">
    <citation type="journal article" date="2014" name="Int. J. Syst. Evol. Microbiol.">
        <title>Complete genome sequence of Corynebacterium casei LMG S-19264T (=DSM 44701T), isolated from a smear-ripened cheese.</title>
        <authorList>
            <consortium name="US DOE Joint Genome Institute (JGI-PGF)"/>
            <person name="Walter F."/>
            <person name="Albersmeier A."/>
            <person name="Kalinowski J."/>
            <person name="Ruckert C."/>
        </authorList>
    </citation>
    <scope>NUCLEOTIDE SEQUENCE [LARGE SCALE GENOMIC DNA]</scope>
    <source>
        <strain evidence="1 2">CGMCC 1.15286</strain>
    </source>
</reference>
<accession>A0A917HF93</accession>
<organism evidence="1 2">
    <name type="scientific">Paenibacillus radicis</name>
    <name type="common">ex Gao et al. 2016</name>
    <dbReference type="NCBI Taxonomy" id="1737354"/>
    <lineage>
        <taxon>Bacteria</taxon>
        <taxon>Bacillati</taxon>
        <taxon>Bacillota</taxon>
        <taxon>Bacilli</taxon>
        <taxon>Bacillales</taxon>
        <taxon>Paenibacillaceae</taxon>
        <taxon>Paenibacillus</taxon>
    </lineage>
</organism>
<dbReference type="RefSeq" id="WP_188890772.1">
    <property type="nucleotide sequence ID" value="NZ_BMHY01000007.1"/>
</dbReference>
<dbReference type="Proteomes" id="UP000600247">
    <property type="component" value="Unassembled WGS sequence"/>
</dbReference>
<dbReference type="AlphaFoldDB" id="A0A917HF93"/>
<keyword evidence="2" id="KW-1185">Reference proteome</keyword>
<protein>
    <submittedName>
        <fullName evidence="1">Uncharacterized protein</fullName>
    </submittedName>
</protein>
<gene>
    <name evidence="1" type="ORF">GCM10010918_38150</name>
</gene>